<proteinExistence type="predicted"/>
<dbReference type="RefSeq" id="WP_039773206.1">
    <property type="nucleotide sequence ID" value="NZ_BJLA01000005.1"/>
</dbReference>
<sequence>MLSIYTLEKHLLLCGDEDQKYKVLYDIYNFNKTLICDVINETDRYFSFYSRHDATHSETIISSIEALLGESGIKQLSPTDTFLLLLSAYLHDFGMCLQYKEIKEMLKTGDFNDFVREKSKEKAFKQYTYWVKDDSFKTQFFHEINWPLDAIQSINILISEYYRKSHGDKSEGTINEQFKNSNININPHKHLPERLEILLGRICSLHTKDFSLVMDLDHETNGAFNDKAHPRFIAILIRLGDLLDLDNNRFDEIKLATICDEIPALSKIHYEKHKSIKSFLITPKTINIVSESDDDTVLREMRSWVKWIQEEVDNFGDNWSRIVPNNFLGTIPNLQHNIKKSNGEIIFADKDLKISLPEQKAFQIIQGTNIYKHNLIFIREYIQNAIDALKIQFLLDQFQELDNFNMEERFETENDKIKYICEKYYKDDLDDVIKKYGVTIRIYDCRNKEELEAFRYYYNCKNYKEEDFYSKIIVVIEDNGTGISIDDITNRILKVGKKDKKNDDEYKKLTEKMPAFLQPTGTFGIGLHSGFLATDKIIIHTKTSYDKNNGREIIIESGTKTGFVQCNIWNKEEEKLNTIMRGTQFIMSLDVECIKVDEQYTTPSYQCEFPFGKSKRDYLIDYIVGITKAVIRHPFFNVKLVDYNKNTIATTKRNIIDSDVAEKSIVKETIIKNNKKYNVKVSTLRSSDRNWYLTVEERKDGNVLVLKLGDKWDKNKKVNILYKGIQMQSIELQEILKRYIICGSEAIINYSFKETSDYITINRDEVTKEGRDVCEAIFEELMYIGLEHIKTYFMKEYGESTDIKGYIKARRIFETISEEFNTQFSKFIENTKDEINDKEFEFNYNDDLSGEIRELLTNNKVEILLEAFVKILASKMLDTRKHYEEYELQEKINKYKELFYIAVSKFLLRFSSSVISDEFFSKDYIECLFDTLSIEIGGHALSFLETNKLLPLIPSYKSRDGKIKTIELNFKTDIPALGIFLYHIKYAQSDLLDERYRNILEVLADNYIYNSNYGSYSQSEDNAFEDIFLYRIIADRMKPIRFGAEAICNYNQLYLPNNEFFHDEKGNCISIYPIKNMKIKYKKQNNKIIESKYYVQLNCEKGNLLEYIFIECDFQVIKEYMFSDIIEYNYIDVEQIGTCYFKERNMYCMPATKNYYDIAVKNIPFEFQKCYKESKFKYIKQDNYIMIPVDKNVVMRWGDLFEGSHSTEFKTLAMECRKQLIRGNLLTDIEKHLMDNELYEWNYFEEIYIEHKIDIYKLFINDCKKIKMTESFLDIVNYTLKNRSYQTDVAEEEIREKIVNGYILLLKDIFIHIIDFFYK</sequence>
<evidence type="ECO:0000259" key="1">
    <source>
        <dbReference type="Pfam" id="PF24391"/>
    </source>
</evidence>
<evidence type="ECO:0000313" key="2">
    <source>
        <dbReference type="EMBL" id="GEA30901.1"/>
    </source>
</evidence>
<accession>A0AAV3VZE8</accession>
<evidence type="ECO:0000313" key="3">
    <source>
        <dbReference type="Proteomes" id="UP000325212"/>
    </source>
</evidence>
<dbReference type="InterPro" id="IPR036890">
    <property type="entry name" value="HATPase_C_sf"/>
</dbReference>
<name>A0AAV3VZE8_9CLOT</name>
<gene>
    <name evidence="2" type="ORF">CDIOL_18240</name>
</gene>
<organism evidence="2 3">
    <name type="scientific">Clostridium diolis</name>
    <dbReference type="NCBI Taxonomy" id="223919"/>
    <lineage>
        <taxon>Bacteria</taxon>
        <taxon>Bacillati</taxon>
        <taxon>Bacillota</taxon>
        <taxon>Clostridia</taxon>
        <taxon>Eubacteriales</taxon>
        <taxon>Clostridiaceae</taxon>
        <taxon>Clostridium</taxon>
    </lineage>
</organism>
<dbReference type="SUPFAM" id="SSF55874">
    <property type="entry name" value="ATPase domain of HSP90 chaperone/DNA topoisomerase II/histidine kinase"/>
    <property type="match status" value="1"/>
</dbReference>
<dbReference type="InterPro" id="IPR056471">
    <property type="entry name" value="HD-CE"/>
</dbReference>
<dbReference type="Gene3D" id="3.30.565.10">
    <property type="entry name" value="Histidine kinase-like ATPase, C-terminal domain"/>
    <property type="match status" value="1"/>
</dbReference>
<dbReference type="Pfam" id="PF24391">
    <property type="entry name" value="HD-CE"/>
    <property type="match status" value="1"/>
</dbReference>
<feature type="domain" description="HD-CE" evidence="1">
    <location>
        <begin position="46"/>
        <end position="314"/>
    </location>
</feature>
<keyword evidence="3" id="KW-1185">Reference proteome</keyword>
<dbReference type="Proteomes" id="UP000325212">
    <property type="component" value="Unassembled WGS sequence"/>
</dbReference>
<reference evidence="2 3" key="1">
    <citation type="submission" date="2019-06" db="EMBL/GenBank/DDBJ databases">
        <title>Draft genome sequence of Clostridium diolis DSM 15410.</title>
        <authorList>
            <person name="Kobayashi H."/>
            <person name="Tanizawa Y."/>
            <person name="Tohno M."/>
        </authorList>
    </citation>
    <scope>NUCLEOTIDE SEQUENCE [LARGE SCALE GENOMIC DNA]</scope>
    <source>
        <strain evidence="2 3">DSM 15410</strain>
    </source>
</reference>
<comment type="caution">
    <text evidence="2">The sequence shown here is derived from an EMBL/GenBank/DDBJ whole genome shotgun (WGS) entry which is preliminary data.</text>
</comment>
<dbReference type="EMBL" id="BJLA01000005">
    <property type="protein sequence ID" value="GEA30901.1"/>
    <property type="molecule type" value="Genomic_DNA"/>
</dbReference>
<protein>
    <recommendedName>
        <fullName evidence="1">HD-CE domain-containing protein</fullName>
    </recommendedName>
</protein>